<reference evidence="3" key="1">
    <citation type="submission" date="2021-03" db="EMBL/GenBank/DDBJ databases">
        <authorList>
            <person name="Bekaert M."/>
        </authorList>
    </citation>
    <scope>NUCLEOTIDE SEQUENCE</scope>
</reference>
<evidence type="ECO:0000256" key="1">
    <source>
        <dbReference type="SAM" id="MobiDB-lite"/>
    </source>
</evidence>
<feature type="compositionally biased region" description="Basic and acidic residues" evidence="1">
    <location>
        <begin position="170"/>
        <end position="201"/>
    </location>
</feature>
<dbReference type="AlphaFoldDB" id="A0A8S3QZK5"/>
<keyword evidence="4" id="KW-1185">Reference proteome</keyword>
<name>A0A8S3QZK5_MYTED</name>
<feature type="chain" id="PRO_5035741678" evidence="2">
    <location>
        <begin position="20"/>
        <end position="500"/>
    </location>
</feature>
<dbReference type="OrthoDB" id="5951204at2759"/>
<feature type="region of interest" description="Disordered" evidence="1">
    <location>
        <begin position="234"/>
        <end position="324"/>
    </location>
</feature>
<organism evidence="3 4">
    <name type="scientific">Mytilus edulis</name>
    <name type="common">Blue mussel</name>
    <dbReference type="NCBI Taxonomy" id="6550"/>
    <lineage>
        <taxon>Eukaryota</taxon>
        <taxon>Metazoa</taxon>
        <taxon>Spiralia</taxon>
        <taxon>Lophotrochozoa</taxon>
        <taxon>Mollusca</taxon>
        <taxon>Bivalvia</taxon>
        <taxon>Autobranchia</taxon>
        <taxon>Pteriomorphia</taxon>
        <taxon>Mytilida</taxon>
        <taxon>Mytiloidea</taxon>
        <taxon>Mytilidae</taxon>
        <taxon>Mytilinae</taxon>
        <taxon>Mytilus</taxon>
    </lineage>
</organism>
<feature type="compositionally biased region" description="Low complexity" evidence="1">
    <location>
        <begin position="235"/>
        <end position="255"/>
    </location>
</feature>
<accession>A0A8S3QZK5</accession>
<feature type="compositionally biased region" description="Basic residues" evidence="1">
    <location>
        <begin position="256"/>
        <end position="271"/>
    </location>
</feature>
<sequence length="500" mass="56673">MVWFTSMLVSALCIVVSELIVTQLVVDRIECSFSPNLNDAVVMPYDTRKVQRINYNSLHNTGTTGALNSSSEEDIHSSGLFSPLGSPGKVTSSRPISLLSSTYFPAEGDMDEVKEIVSGGLDSYDEKEDEKIEAELALVLKEKELIKKKMRSQNLKEQLKREKAELEELKKHDEAVGGMDKGKKGDKKEKEKRSQKKKESGKSLIKQNFDINDLRSDKKLLKAVHEQLKEYQLISDSSQTSSFSSGDSDSESSVLSKKKRKTRSKKHKQKSKSSDIISESSLSDSKDSSSESDSYTRSIKKKYRKNKRKSGLVVSSRQKTKYPQDCPQSKLQLEYANKKIKFEDLKFHQFVAGEMEIIVSCKSDKEKNGRLTLLKKISYYYELYDWKALLQFYAAWIRRVESGQNKWSDDTADIETPLLASSVRSRQNRTGNKSSTIVKAPSVWFCSDFQKKKCSFSSAHDKVIKGVTRHVQHVCASCLLKDNKQLPHAELDLSCPHHES</sequence>
<feature type="signal peptide" evidence="2">
    <location>
        <begin position="1"/>
        <end position="19"/>
    </location>
</feature>
<feature type="compositionally biased region" description="Low complexity" evidence="1">
    <location>
        <begin position="274"/>
        <end position="283"/>
    </location>
</feature>
<feature type="region of interest" description="Disordered" evidence="1">
    <location>
        <begin position="170"/>
        <end position="208"/>
    </location>
</feature>
<proteinExistence type="predicted"/>
<keyword evidence="2" id="KW-0732">Signal</keyword>
<evidence type="ECO:0000256" key="2">
    <source>
        <dbReference type="SAM" id="SignalP"/>
    </source>
</evidence>
<dbReference type="EMBL" id="CAJPWZ010000877">
    <property type="protein sequence ID" value="CAG2202147.1"/>
    <property type="molecule type" value="Genomic_DNA"/>
</dbReference>
<feature type="compositionally biased region" description="Basic residues" evidence="1">
    <location>
        <begin position="298"/>
        <end position="310"/>
    </location>
</feature>
<comment type="caution">
    <text evidence="3">The sequence shown here is derived from an EMBL/GenBank/DDBJ whole genome shotgun (WGS) entry which is preliminary data.</text>
</comment>
<gene>
    <name evidence="3" type="ORF">MEDL_16709</name>
</gene>
<evidence type="ECO:0000313" key="3">
    <source>
        <dbReference type="EMBL" id="CAG2202147.1"/>
    </source>
</evidence>
<dbReference type="Proteomes" id="UP000683360">
    <property type="component" value="Unassembled WGS sequence"/>
</dbReference>
<evidence type="ECO:0000313" key="4">
    <source>
        <dbReference type="Proteomes" id="UP000683360"/>
    </source>
</evidence>
<protein>
    <submittedName>
        <fullName evidence="3">Uncharacterized protein</fullName>
    </submittedName>
</protein>